<accession>E1X362</accession>
<reference evidence="3" key="1">
    <citation type="journal article" date="2013" name="ISME J.">
        <title>A small predatory core genome in the divergent marine Bacteriovorax marinus SJ and the terrestrial Bdellovibrio bacteriovorus.</title>
        <authorList>
            <person name="Crossman L.C."/>
            <person name="Chen H."/>
            <person name="Cerdeno-Tarraga A.M."/>
            <person name="Brooks K."/>
            <person name="Quail M.A."/>
            <person name="Pineiro S.A."/>
            <person name="Hobley L."/>
            <person name="Sockett R.E."/>
            <person name="Bentley S.D."/>
            <person name="Parkhill J."/>
            <person name="Williams H.N."/>
            <person name="Stine O.C."/>
        </authorList>
    </citation>
    <scope>NUCLEOTIDE SEQUENCE [LARGE SCALE GENOMIC DNA]</scope>
    <source>
        <strain evidence="3">ATCC BAA-682 / DSM 15412 / SJ</strain>
    </source>
</reference>
<feature type="transmembrane region" description="Helical" evidence="1">
    <location>
        <begin position="64"/>
        <end position="86"/>
    </location>
</feature>
<keyword evidence="1 2" id="KW-0812">Transmembrane</keyword>
<organism evidence="2 3">
    <name type="scientific">Halobacteriovorax marinus (strain ATCC BAA-682 / DSM 15412 / SJ)</name>
    <name type="common">Bacteriovorax marinus</name>
    <dbReference type="NCBI Taxonomy" id="862908"/>
    <lineage>
        <taxon>Bacteria</taxon>
        <taxon>Pseudomonadati</taxon>
        <taxon>Bdellovibrionota</taxon>
        <taxon>Bacteriovoracia</taxon>
        <taxon>Bacteriovoracales</taxon>
        <taxon>Halobacteriovoraceae</taxon>
        <taxon>Halobacteriovorax</taxon>
    </lineage>
</organism>
<dbReference type="Proteomes" id="UP000008963">
    <property type="component" value="Chromosome"/>
</dbReference>
<keyword evidence="1" id="KW-1133">Transmembrane helix</keyword>
<evidence type="ECO:0000313" key="2">
    <source>
        <dbReference type="EMBL" id="CBW26892.1"/>
    </source>
</evidence>
<evidence type="ECO:0000313" key="3">
    <source>
        <dbReference type="Proteomes" id="UP000008963"/>
    </source>
</evidence>
<dbReference type="KEGG" id="bmx:BMS_2081"/>
<evidence type="ECO:0000256" key="1">
    <source>
        <dbReference type="SAM" id="Phobius"/>
    </source>
</evidence>
<dbReference type="STRING" id="862908.BMS_2081"/>
<feature type="transmembrane region" description="Helical" evidence="1">
    <location>
        <begin position="38"/>
        <end position="57"/>
    </location>
</feature>
<dbReference type="RefSeq" id="WP_014244670.1">
    <property type="nucleotide sequence ID" value="NC_016620.1"/>
</dbReference>
<keyword evidence="3" id="KW-1185">Reference proteome</keyword>
<proteinExistence type="predicted"/>
<name>E1X362_HALMS</name>
<dbReference type="OrthoDB" id="9814483at2"/>
<dbReference type="AlphaFoldDB" id="E1X362"/>
<gene>
    <name evidence="2" type="ordered locus">BMS_2081</name>
</gene>
<keyword evidence="1" id="KW-0472">Membrane</keyword>
<dbReference type="PATRIC" id="fig|862908.3.peg.1979"/>
<dbReference type="HOGENOM" id="CLU_2464748_0_0_7"/>
<dbReference type="eggNOG" id="COG1238">
    <property type="taxonomic scope" value="Bacteria"/>
</dbReference>
<protein>
    <submittedName>
        <fullName evidence="2">Transmembrane protein</fullName>
    </submittedName>
</protein>
<sequence>MSCYFLGRLGKWSWLTRYFKIEKSSIEAHKLKLDRFGLWPSFFCWLPIIGDPLAVYYGFMRSSILTFSLFMGFGKFLRYIFILYIVDL</sequence>
<dbReference type="EMBL" id="FQ312005">
    <property type="protein sequence ID" value="CBW26892.1"/>
    <property type="molecule type" value="Genomic_DNA"/>
</dbReference>